<protein>
    <recommendedName>
        <fullName evidence="4">Cell surface protein Shp haem-binding domain-containing protein</fullName>
    </recommendedName>
</protein>
<feature type="compositionally biased region" description="Low complexity" evidence="1">
    <location>
        <begin position="246"/>
        <end position="283"/>
    </location>
</feature>
<feature type="compositionally biased region" description="Polar residues" evidence="1">
    <location>
        <begin position="204"/>
        <end position="225"/>
    </location>
</feature>
<keyword evidence="3" id="KW-0732">Signal</keyword>
<feature type="compositionally biased region" description="Gly residues" evidence="1">
    <location>
        <begin position="236"/>
        <end position="245"/>
    </location>
</feature>
<evidence type="ECO:0000256" key="3">
    <source>
        <dbReference type="SAM" id="SignalP"/>
    </source>
</evidence>
<dbReference type="InterPro" id="IPR037250">
    <property type="entry name" value="NEAT_dom_sf"/>
</dbReference>
<feature type="transmembrane region" description="Helical" evidence="2">
    <location>
        <begin position="315"/>
        <end position="341"/>
    </location>
</feature>
<evidence type="ECO:0000256" key="1">
    <source>
        <dbReference type="SAM" id="MobiDB-lite"/>
    </source>
</evidence>
<evidence type="ECO:0000313" key="6">
    <source>
        <dbReference type="Proteomes" id="UP000886805"/>
    </source>
</evidence>
<dbReference type="Pfam" id="PF11545">
    <property type="entry name" value="HemeBinding_Shp"/>
    <property type="match status" value="1"/>
</dbReference>
<keyword evidence="2" id="KW-0812">Transmembrane</keyword>
<feature type="compositionally biased region" description="Low complexity" evidence="1">
    <location>
        <begin position="226"/>
        <end position="235"/>
    </location>
</feature>
<proteinExistence type="predicted"/>
<feature type="compositionally biased region" description="Low complexity" evidence="1">
    <location>
        <begin position="186"/>
        <end position="199"/>
    </location>
</feature>
<dbReference type="GO" id="GO:0020037">
    <property type="term" value="F:heme binding"/>
    <property type="evidence" value="ECO:0007669"/>
    <property type="project" value="InterPro"/>
</dbReference>
<dbReference type="EMBL" id="DXEQ01000297">
    <property type="protein sequence ID" value="HIX73313.1"/>
    <property type="molecule type" value="Genomic_DNA"/>
</dbReference>
<reference evidence="5" key="2">
    <citation type="submission" date="2021-04" db="EMBL/GenBank/DDBJ databases">
        <authorList>
            <person name="Gilroy R."/>
        </authorList>
    </citation>
    <scope>NUCLEOTIDE SEQUENCE</scope>
    <source>
        <strain evidence="5">ChiSxjej3B15-1167</strain>
    </source>
</reference>
<accession>A0A9D1X5J5</accession>
<keyword evidence="2" id="KW-1133">Transmembrane helix</keyword>
<name>A0A9D1X5J5_9FIRM</name>
<evidence type="ECO:0000259" key="4">
    <source>
        <dbReference type="Pfam" id="PF11545"/>
    </source>
</evidence>
<feature type="region of interest" description="Disordered" evidence="1">
    <location>
        <begin position="186"/>
        <end position="283"/>
    </location>
</feature>
<reference evidence="5" key="1">
    <citation type="journal article" date="2021" name="PeerJ">
        <title>Extensive microbial diversity within the chicken gut microbiome revealed by metagenomics and culture.</title>
        <authorList>
            <person name="Gilroy R."/>
            <person name="Ravi A."/>
            <person name="Getino M."/>
            <person name="Pursley I."/>
            <person name="Horton D.L."/>
            <person name="Alikhan N.F."/>
            <person name="Baker D."/>
            <person name="Gharbi K."/>
            <person name="Hall N."/>
            <person name="Watson M."/>
            <person name="Adriaenssens E.M."/>
            <person name="Foster-Nyarko E."/>
            <person name="Jarju S."/>
            <person name="Secka A."/>
            <person name="Antonio M."/>
            <person name="Oren A."/>
            <person name="Chaudhuri R.R."/>
            <person name="La Ragione R."/>
            <person name="Hildebrand F."/>
            <person name="Pallen M.J."/>
        </authorList>
    </citation>
    <scope>NUCLEOTIDE SEQUENCE</scope>
    <source>
        <strain evidence="5">ChiSxjej3B15-1167</strain>
    </source>
</reference>
<sequence length="420" mass="43189">MHFLVKRIKRVLCPILVMFLLLYMGTILAQAAAGTVYTCKINPSYAHPVTGEIEDAGGSSSTATGQGMVEGTLGSSGILEVTDSGEYYLTIRMGLMDYSSGHSFRTQEVGASGWSSVEAAQTGSGSDDSGTTADLRISVPSESCIVRCSMYVEPMGRDVIFYFYPSDYTTGNSAGMNAEIVTETSASSANASSGGTSSEKTADGKSNSGSEGKAADTQNSDADTGNQAANSQDGSAAGGSGGSGQTGTSVSQTDGQTGVAASQVAGGTAAATDTTGVDTASTDSLDTAQGLSLSTASGMTEPAALDGASASPFTWVLVLTASITLSGAILLMMTAYIVYLFRKNWRRWGGSDVTLSEEEEEEQNPVFLGSGFGLPDEDDGEVWDSDGVVRLTEEAAAEQGRAEEDAVEESAAEQEASDER</sequence>
<dbReference type="Gene3D" id="2.60.40.1850">
    <property type="match status" value="1"/>
</dbReference>
<dbReference type="AlphaFoldDB" id="A0A9D1X5J5"/>
<dbReference type="Proteomes" id="UP000886805">
    <property type="component" value="Unassembled WGS sequence"/>
</dbReference>
<evidence type="ECO:0000256" key="2">
    <source>
        <dbReference type="SAM" id="Phobius"/>
    </source>
</evidence>
<feature type="signal peptide" evidence="3">
    <location>
        <begin position="1"/>
        <end position="29"/>
    </location>
</feature>
<feature type="chain" id="PRO_5039549439" description="Cell surface protein Shp haem-binding domain-containing protein" evidence="3">
    <location>
        <begin position="30"/>
        <end position="420"/>
    </location>
</feature>
<gene>
    <name evidence="5" type="ORF">H9849_09860</name>
</gene>
<feature type="compositionally biased region" description="Polar residues" evidence="1">
    <location>
        <begin position="115"/>
        <end position="132"/>
    </location>
</feature>
<feature type="compositionally biased region" description="Acidic residues" evidence="1">
    <location>
        <begin position="405"/>
        <end position="420"/>
    </location>
</feature>
<evidence type="ECO:0000313" key="5">
    <source>
        <dbReference type="EMBL" id="HIX73313.1"/>
    </source>
</evidence>
<comment type="caution">
    <text evidence="5">The sequence shown here is derived from an EMBL/GenBank/DDBJ whole genome shotgun (WGS) entry which is preliminary data.</text>
</comment>
<organism evidence="5 6">
    <name type="scientific">Candidatus Anaerobutyricum stercoripullorum</name>
    <dbReference type="NCBI Taxonomy" id="2838456"/>
    <lineage>
        <taxon>Bacteria</taxon>
        <taxon>Bacillati</taxon>
        <taxon>Bacillota</taxon>
        <taxon>Clostridia</taxon>
        <taxon>Lachnospirales</taxon>
        <taxon>Lachnospiraceae</taxon>
        <taxon>Anaerobutyricum</taxon>
    </lineage>
</organism>
<feature type="domain" description="Cell surface protein Shp haem-binding" evidence="4">
    <location>
        <begin position="34"/>
        <end position="179"/>
    </location>
</feature>
<dbReference type="InterPro" id="IPR020985">
    <property type="entry name" value="Cell_surface_Shp_haem-bd"/>
</dbReference>
<feature type="region of interest" description="Disordered" evidence="1">
    <location>
        <begin position="394"/>
        <end position="420"/>
    </location>
</feature>
<feature type="region of interest" description="Disordered" evidence="1">
    <location>
        <begin position="115"/>
        <end position="134"/>
    </location>
</feature>
<keyword evidence="2" id="KW-0472">Membrane</keyword>